<dbReference type="Gene3D" id="3.40.50.300">
    <property type="entry name" value="P-loop containing nucleotide triphosphate hydrolases"/>
    <property type="match status" value="1"/>
</dbReference>
<dbReference type="GO" id="GO:0005524">
    <property type="term" value="F:ATP binding"/>
    <property type="evidence" value="ECO:0007669"/>
    <property type="project" value="InterPro"/>
</dbReference>
<dbReference type="GO" id="GO:0016887">
    <property type="term" value="F:ATP hydrolysis activity"/>
    <property type="evidence" value="ECO:0007669"/>
    <property type="project" value="InterPro"/>
</dbReference>
<dbReference type="Pfam" id="PF13304">
    <property type="entry name" value="AAA_21"/>
    <property type="match status" value="1"/>
</dbReference>
<dbReference type="RefSeq" id="WP_002635930.1">
    <property type="nucleotide sequence ID" value="NZ_CP012109.1"/>
</dbReference>
<accession>A0A0H4WR04</accession>
<dbReference type="Proteomes" id="UP000009026">
    <property type="component" value="Chromosome"/>
</dbReference>
<dbReference type="PATRIC" id="fig|1297742.4.peg.719"/>
<organism evidence="2 3">
    <name type="scientific">Pseudomyxococcus hansupus</name>
    <dbReference type="NCBI Taxonomy" id="1297742"/>
    <lineage>
        <taxon>Bacteria</taxon>
        <taxon>Pseudomonadati</taxon>
        <taxon>Myxococcota</taxon>
        <taxon>Myxococcia</taxon>
        <taxon>Myxococcales</taxon>
        <taxon>Cystobacterineae</taxon>
        <taxon>Myxococcaceae</taxon>
        <taxon>Pseudomyxococcus</taxon>
    </lineage>
</organism>
<dbReference type="SUPFAM" id="SSF52540">
    <property type="entry name" value="P-loop containing nucleoside triphosphate hydrolases"/>
    <property type="match status" value="1"/>
</dbReference>
<dbReference type="EMBL" id="CP012109">
    <property type="protein sequence ID" value="AKQ63795.1"/>
    <property type="molecule type" value="Genomic_DNA"/>
</dbReference>
<dbReference type="STRING" id="1297742.A176_000707"/>
<protein>
    <recommendedName>
        <fullName evidence="1">ATPase AAA-type core domain-containing protein</fullName>
    </recommendedName>
</protein>
<dbReference type="eggNOG" id="COG1195">
    <property type="taxonomic scope" value="Bacteria"/>
</dbReference>
<feature type="domain" description="ATPase AAA-type core" evidence="1">
    <location>
        <begin position="282"/>
        <end position="368"/>
    </location>
</feature>
<evidence type="ECO:0000259" key="1">
    <source>
        <dbReference type="Pfam" id="PF13304"/>
    </source>
</evidence>
<name>A0A0H4WR04_9BACT</name>
<dbReference type="AlphaFoldDB" id="A0A0H4WR04"/>
<proteinExistence type="predicted"/>
<keyword evidence="3" id="KW-1185">Reference proteome</keyword>
<gene>
    <name evidence="2" type="ORF">A176_000707</name>
</gene>
<dbReference type="InterPro" id="IPR027417">
    <property type="entry name" value="P-loop_NTPase"/>
</dbReference>
<dbReference type="KEGG" id="mym:A176_000707"/>
<evidence type="ECO:0000313" key="2">
    <source>
        <dbReference type="EMBL" id="AKQ63795.1"/>
    </source>
</evidence>
<reference evidence="2 3" key="1">
    <citation type="journal article" date="2016" name="PLoS ONE">
        <title>Complete Genome Sequence and Comparative Genomics of a Novel Myxobacterium Myxococcus hansupus.</title>
        <authorList>
            <person name="Sharma G."/>
            <person name="Narwani T."/>
            <person name="Subramanian S."/>
        </authorList>
    </citation>
    <scope>NUCLEOTIDE SEQUENCE [LARGE SCALE GENOMIC DNA]</scope>
    <source>
        <strain evidence="3">mixupus</strain>
    </source>
</reference>
<sequence length="431" mass="48585">MKLTRLEVHHYRNVVPGTSLVFSPSYNLVLGENGTGRTTLLELISTVLGSDFSSILHEPFALEYDLAFPGMKLHVFVRNERDAPEPDAEAPPRKGAELMPLRTPAVPESGLHPRIEVDVRFQSPAARLQMRADAAGIDCKVDGEAVWSRSMHWSLLDRSVWTLLFMTAQFIDAGMKDRLKELLRRTFLLAPQRFDEALGMFERIGDIRYAMEVRDGEVFPLGLMALPTWMPGWLRERMEQPSAPDVLELAHDAREGSFLAKFVALAGFASGRFRVEVLEKRSFENGGRVGFGGFGFHFTRRDGRELTHAELGFGQKRLLSLLYYLDVNEDFAIADELANGLHPRWVEASMRELGARQVFLTSQNPLLFEHTLFPSAEVLRASLLLCGNVREGERERIAWRNPTHEAAGKLFDAHGLGAHPLAELLRQQGLW</sequence>
<dbReference type="InterPro" id="IPR003959">
    <property type="entry name" value="ATPase_AAA_core"/>
</dbReference>
<evidence type="ECO:0000313" key="3">
    <source>
        <dbReference type="Proteomes" id="UP000009026"/>
    </source>
</evidence>